<dbReference type="EMBL" id="BNJG01000002">
    <property type="protein sequence ID" value="GHO57117.1"/>
    <property type="molecule type" value="Genomic_DNA"/>
</dbReference>
<dbReference type="InterPro" id="IPR038721">
    <property type="entry name" value="IS701-like_DDE_dom"/>
</dbReference>
<gene>
    <name evidence="3" type="ORF">KSB_55920</name>
</gene>
<name>A0ABQ3UXL1_9CHLR</name>
<evidence type="ECO:0000313" key="3">
    <source>
        <dbReference type="EMBL" id="GHO57117.1"/>
    </source>
</evidence>
<dbReference type="InterPro" id="IPR039365">
    <property type="entry name" value="IS701-like"/>
</dbReference>
<reference evidence="3 4" key="1">
    <citation type="journal article" date="2021" name="Int. J. Syst. Evol. Microbiol.">
        <title>Reticulibacter mediterranei gen. nov., sp. nov., within the new family Reticulibacteraceae fam. nov., and Ktedonospora formicarum gen. nov., sp. nov., Ktedonobacter robiniae sp. nov., Dictyobacter formicarum sp. nov. and Dictyobacter arantiisoli sp. nov., belonging to the class Ktedonobacteria.</title>
        <authorList>
            <person name="Yabe S."/>
            <person name="Zheng Y."/>
            <person name="Wang C.M."/>
            <person name="Sakai Y."/>
            <person name="Abe K."/>
            <person name="Yokota A."/>
            <person name="Donadio S."/>
            <person name="Cavaletti L."/>
            <person name="Monciardini P."/>
        </authorList>
    </citation>
    <scope>NUCLEOTIDE SEQUENCE [LARGE SCALE GENOMIC DNA]</scope>
    <source>
        <strain evidence="3 4">SOSP1-30</strain>
    </source>
</reference>
<accession>A0ABQ3UXL1</accession>
<dbReference type="RefSeq" id="WP_236038429.1">
    <property type="nucleotide sequence ID" value="NZ_BNJG01000002.1"/>
</dbReference>
<dbReference type="PANTHER" id="PTHR33627:SF1">
    <property type="entry name" value="TRANSPOSASE"/>
    <property type="match status" value="1"/>
</dbReference>
<evidence type="ECO:0000259" key="2">
    <source>
        <dbReference type="Pfam" id="PF13546"/>
    </source>
</evidence>
<feature type="compositionally biased region" description="Polar residues" evidence="1">
    <location>
        <begin position="269"/>
        <end position="285"/>
    </location>
</feature>
<feature type="region of interest" description="Disordered" evidence="1">
    <location>
        <begin position="268"/>
        <end position="319"/>
    </location>
</feature>
<dbReference type="PANTHER" id="PTHR33627">
    <property type="entry name" value="TRANSPOSASE"/>
    <property type="match status" value="1"/>
</dbReference>
<dbReference type="Proteomes" id="UP000654345">
    <property type="component" value="Unassembled WGS sequence"/>
</dbReference>
<dbReference type="Pfam" id="PF13546">
    <property type="entry name" value="DDE_5"/>
    <property type="match status" value="1"/>
</dbReference>
<comment type="caution">
    <text evidence="3">The sequence shown here is derived from an EMBL/GenBank/DDBJ whole genome shotgun (WGS) entry which is preliminary data.</text>
</comment>
<keyword evidence="4" id="KW-1185">Reference proteome</keyword>
<sequence>MSLVFDVTADQLTPLGQLAVQDLTSEEGASLAEELVHYHQHFASLFYRREQREWAAIYLRGLLTADVPRKNIEAMALRLLGVGPHAEWQVRALQQFIGEGKWGDDALLAEHQCLVNETLGEEDGVLIIDGSDFPKHGRHSAGVAPQWCGNTGKKDNCQAGVFLGYASRKGATLLDRRLYLPEPWFTENHQVLWQDCQIPDEIRFQTKHKLAAELVERITASKRLRARWVVCDEGYGDSPAFLQRLDATGLWYLAEAPRDTKVWPLLETDGQTPRSLPSSWVPPQTRSRKRPVPQRERLHPASPAKVPLEDLAKQWPSSA</sequence>
<dbReference type="SUPFAM" id="SSF53098">
    <property type="entry name" value="Ribonuclease H-like"/>
    <property type="match status" value="1"/>
</dbReference>
<evidence type="ECO:0000313" key="4">
    <source>
        <dbReference type="Proteomes" id="UP000654345"/>
    </source>
</evidence>
<organism evidence="3 4">
    <name type="scientific">Ktedonobacter robiniae</name>
    <dbReference type="NCBI Taxonomy" id="2778365"/>
    <lineage>
        <taxon>Bacteria</taxon>
        <taxon>Bacillati</taxon>
        <taxon>Chloroflexota</taxon>
        <taxon>Ktedonobacteria</taxon>
        <taxon>Ktedonobacterales</taxon>
        <taxon>Ktedonobacteraceae</taxon>
        <taxon>Ktedonobacter</taxon>
    </lineage>
</organism>
<feature type="domain" description="Transposase IS701-like DDE" evidence="2">
    <location>
        <begin position="42"/>
        <end position="275"/>
    </location>
</feature>
<protein>
    <recommendedName>
        <fullName evidence="2">Transposase IS701-like DDE domain-containing protein</fullName>
    </recommendedName>
</protein>
<dbReference type="InterPro" id="IPR012337">
    <property type="entry name" value="RNaseH-like_sf"/>
</dbReference>
<evidence type="ECO:0000256" key="1">
    <source>
        <dbReference type="SAM" id="MobiDB-lite"/>
    </source>
</evidence>
<proteinExistence type="predicted"/>